<dbReference type="EMBL" id="UOFE01000013">
    <property type="protein sequence ID" value="VAW51080.1"/>
    <property type="molecule type" value="Genomic_DNA"/>
</dbReference>
<protein>
    <submittedName>
        <fullName evidence="2">Uncharacterized protein</fullName>
    </submittedName>
</protein>
<dbReference type="InterPro" id="IPR011990">
    <property type="entry name" value="TPR-like_helical_dom_sf"/>
</dbReference>
<gene>
    <name evidence="2" type="ORF">MNBD_GAMMA05-958</name>
</gene>
<dbReference type="Gene3D" id="1.25.40.10">
    <property type="entry name" value="Tetratricopeptide repeat domain"/>
    <property type="match status" value="1"/>
</dbReference>
<reference evidence="2" key="1">
    <citation type="submission" date="2018-06" db="EMBL/GenBank/DDBJ databases">
        <authorList>
            <person name="Zhirakovskaya E."/>
        </authorList>
    </citation>
    <scope>NUCLEOTIDE SEQUENCE</scope>
</reference>
<proteinExistence type="predicted"/>
<dbReference type="Pfam" id="PF13432">
    <property type="entry name" value="TPR_16"/>
    <property type="match status" value="1"/>
</dbReference>
<dbReference type="SUPFAM" id="SSF48452">
    <property type="entry name" value="TPR-like"/>
    <property type="match status" value="2"/>
</dbReference>
<evidence type="ECO:0000313" key="2">
    <source>
        <dbReference type="EMBL" id="VAW51080.1"/>
    </source>
</evidence>
<dbReference type="AlphaFoldDB" id="A0A3B0WF66"/>
<evidence type="ECO:0000256" key="1">
    <source>
        <dbReference type="SAM" id="MobiDB-lite"/>
    </source>
</evidence>
<accession>A0A3B0WF66</accession>
<name>A0A3B0WF66_9ZZZZ</name>
<organism evidence="2">
    <name type="scientific">hydrothermal vent metagenome</name>
    <dbReference type="NCBI Taxonomy" id="652676"/>
    <lineage>
        <taxon>unclassified sequences</taxon>
        <taxon>metagenomes</taxon>
        <taxon>ecological metagenomes</taxon>
    </lineage>
</organism>
<feature type="compositionally biased region" description="Basic and acidic residues" evidence="1">
    <location>
        <begin position="657"/>
        <end position="683"/>
    </location>
</feature>
<feature type="region of interest" description="Disordered" evidence="1">
    <location>
        <begin position="650"/>
        <end position="702"/>
    </location>
</feature>
<sequence length="702" mass="80996">MLLRFITLLPAFLCSLSVYAASGLKDVELRDLYFGEVLYYAYQDLHFDALATLDSELSQYYKLDESELDSFHKHLTQAEFSVGDIELQYRMNQRAGRAIQAVLGEGIDLAIRNQAALALANVFYKKNNPQSTLYALQLIREDPEKSRYQAKYSLDVLRGKEPETFRTDVAYLRALANIDIGQFTEAAKSLQLLRNEKNLKGFVLYNLGIALLQSGEEQKGLEVLDELGQLELSDDGLLALKDKTNLKLAYRYLDKGNAREAQRRFERVRLDGPYSNRALLGAGWVAVSLGRFDRALVPWSILHEREKTNYSVQEVLMAVPYAYGKLNAHGKAANLYDHAMDVFADEIESLDNSIKTIRKGKFLTALLDEKARKDVNWVVNLRELSDTPETRYILDLMASHDFQESYKNYKDLAGLHHHLDKWLADLRVYEEIIDIRRAYQEPILPVVEKEFKKLDARITLRLEQRENLATKLKNMLIAPRPDYLATATERQAMDTINALQEIIITKPELVSDDVVRRVKRLRGAVSWQVNSEYDQRLTDAYNNLISLDEIIKELKLRYNSFVRTRQAATQSYEGYLIPIRQLRTRLFTAQRKLKGVMAKQGRLLETMAINELDVRRKRLEEYQIKARFALAESYDRATKSATDEEIKKQLDAQKTQEQQRQDRLAKKAAEEKAKLEPEIKPLFEEETPPTKNSTFKDKLLGR</sequence>